<protein>
    <recommendedName>
        <fullName evidence="3">Tudor domain-containing protein</fullName>
    </recommendedName>
</protein>
<reference evidence="1" key="1">
    <citation type="submission" date="2020-03" db="EMBL/GenBank/DDBJ databases">
        <title>Castanea mollissima Vanexum genome sequencing.</title>
        <authorList>
            <person name="Staton M."/>
        </authorList>
    </citation>
    <scope>NUCLEOTIDE SEQUENCE</scope>
    <source>
        <tissue evidence="1">Leaf</tissue>
    </source>
</reference>
<organism evidence="1 2">
    <name type="scientific">Castanea mollissima</name>
    <name type="common">Chinese chestnut</name>
    <dbReference type="NCBI Taxonomy" id="60419"/>
    <lineage>
        <taxon>Eukaryota</taxon>
        <taxon>Viridiplantae</taxon>
        <taxon>Streptophyta</taxon>
        <taxon>Embryophyta</taxon>
        <taxon>Tracheophyta</taxon>
        <taxon>Spermatophyta</taxon>
        <taxon>Magnoliopsida</taxon>
        <taxon>eudicotyledons</taxon>
        <taxon>Gunneridae</taxon>
        <taxon>Pentapetalae</taxon>
        <taxon>rosids</taxon>
        <taxon>fabids</taxon>
        <taxon>Fagales</taxon>
        <taxon>Fagaceae</taxon>
        <taxon>Castanea</taxon>
    </lineage>
</organism>
<comment type="caution">
    <text evidence="1">The sequence shown here is derived from an EMBL/GenBank/DDBJ whole genome shotgun (WGS) entry which is preliminary data.</text>
</comment>
<dbReference type="PANTHER" id="PTHR47650:SF2">
    <property type="entry name" value="ZINC FINGER CCCH DOMAIN-CONTAINING PROTEIN 22"/>
    <property type="match status" value="1"/>
</dbReference>
<dbReference type="EMBL" id="JRKL02005108">
    <property type="protein sequence ID" value="KAF3951103.1"/>
    <property type="molecule type" value="Genomic_DNA"/>
</dbReference>
<dbReference type="Proteomes" id="UP000737018">
    <property type="component" value="Unassembled WGS sequence"/>
</dbReference>
<evidence type="ECO:0000313" key="1">
    <source>
        <dbReference type="EMBL" id="KAF3951103.1"/>
    </source>
</evidence>
<evidence type="ECO:0008006" key="3">
    <source>
        <dbReference type="Google" id="ProtNLM"/>
    </source>
</evidence>
<sequence>MGSEEERVLENQLEIQLQEQRDSLAAIKEALASDPANPELLTVYDELVQVIKDAEEGLFHLKRARLLREADLVLNGCNHKSEDAKLESLDPADVEPEPLEEQSYLIGSKCRFRHSDGRWYNGQIVELDDSDSAKISFLNPISENMLLTVASFSSPSSHEMGEPSAKASPTPLAHSVTTAEALSDKPKSPMLIEVVADRQVEPLMVVQRSCLSGTSFDSLTVARMEVGISADGSAVVLMMVNSDLSVGLNSDRLVMGRMEVGISSDGFLVAPIEGSSSFSNGFNFAGLVVTQLKVGINFDGSAVALTKVVCNFSDGFYSDGLAVPQMVARNSSDCLGVAPMECWVSSDDSVVALGKADRVDTPLSMGIFLAITLQRMMEAGLVDFGVNGVDNAGSGSRVHLIQGVDDKCTWEVDVVETDQPNLALIQS</sequence>
<evidence type="ECO:0000313" key="2">
    <source>
        <dbReference type="Proteomes" id="UP000737018"/>
    </source>
</evidence>
<accession>A0A8J4V758</accession>
<dbReference type="PANTHER" id="PTHR47650">
    <property type="entry name" value="ZINC FINGER CCCH DOMAIN-CONTAINING PROTEIN 22"/>
    <property type="match status" value="1"/>
</dbReference>
<keyword evidence="2" id="KW-1185">Reference proteome</keyword>
<gene>
    <name evidence="1" type="ORF">CMV_023215</name>
</gene>
<dbReference type="OrthoDB" id="1719305at2759"/>
<name>A0A8J4V758_9ROSI</name>
<proteinExistence type="predicted"/>
<dbReference type="AlphaFoldDB" id="A0A8J4V758"/>